<dbReference type="PROSITE" id="PS50879">
    <property type="entry name" value="RNASE_H_1"/>
    <property type="match status" value="1"/>
</dbReference>
<sequence>MWNLVHTFCSMVAFEGSALPRAARLRSTHALVMSARRGVHLLVQFDGGSRGNPGPAGCGVVVLVESSKEVVQELSVWLKEPKTGNQAEYHAALIGVLAAVQLDKKLRVERVTLQGDSSLIIQQLLGNWAVRSPVLGKLHARVSAVLTRAFAGRYTLCHFLREHNGAADALANKAMDRRQSTVATNTRLLERLAVTFGRAVRASETPSESDPAPARLPPRAEGKRPAAAAAPELAREGVACAPAGTLTLSRIRKLLKAELQEECGLRGLSKEGTAEELRARLRPLVTKSA</sequence>
<dbReference type="GO" id="GO:0003676">
    <property type="term" value="F:nucleic acid binding"/>
    <property type="evidence" value="ECO:0007669"/>
    <property type="project" value="InterPro"/>
</dbReference>
<evidence type="ECO:0000313" key="4">
    <source>
        <dbReference type="Proteomes" id="UP000751190"/>
    </source>
</evidence>
<dbReference type="Gene3D" id="3.30.420.10">
    <property type="entry name" value="Ribonuclease H-like superfamily/Ribonuclease H"/>
    <property type="match status" value="1"/>
</dbReference>
<evidence type="ECO:0000313" key="3">
    <source>
        <dbReference type="EMBL" id="KAG8466256.1"/>
    </source>
</evidence>
<dbReference type="PANTHER" id="PTHR46387:SF2">
    <property type="entry name" value="RIBONUCLEASE HI"/>
    <property type="match status" value="1"/>
</dbReference>
<evidence type="ECO:0000259" key="2">
    <source>
        <dbReference type="PROSITE" id="PS50879"/>
    </source>
</evidence>
<evidence type="ECO:0000256" key="1">
    <source>
        <dbReference type="SAM" id="MobiDB-lite"/>
    </source>
</evidence>
<comment type="caution">
    <text evidence="3">The sequence shown here is derived from an EMBL/GenBank/DDBJ whole genome shotgun (WGS) entry which is preliminary data.</text>
</comment>
<dbReference type="Proteomes" id="UP000751190">
    <property type="component" value="Unassembled WGS sequence"/>
</dbReference>
<dbReference type="InterPro" id="IPR012337">
    <property type="entry name" value="RNaseH-like_sf"/>
</dbReference>
<feature type="region of interest" description="Disordered" evidence="1">
    <location>
        <begin position="200"/>
        <end position="228"/>
    </location>
</feature>
<dbReference type="Pfam" id="PF13456">
    <property type="entry name" value="RVT_3"/>
    <property type="match status" value="1"/>
</dbReference>
<dbReference type="SUPFAM" id="SSF53098">
    <property type="entry name" value="Ribonuclease H-like"/>
    <property type="match status" value="1"/>
</dbReference>
<proteinExistence type="predicted"/>
<organism evidence="3 4">
    <name type="scientific">Diacronema lutheri</name>
    <name type="common">Unicellular marine alga</name>
    <name type="synonym">Monochrysis lutheri</name>
    <dbReference type="NCBI Taxonomy" id="2081491"/>
    <lineage>
        <taxon>Eukaryota</taxon>
        <taxon>Haptista</taxon>
        <taxon>Haptophyta</taxon>
        <taxon>Pavlovophyceae</taxon>
        <taxon>Pavlovales</taxon>
        <taxon>Pavlovaceae</taxon>
        <taxon>Diacronema</taxon>
    </lineage>
</organism>
<dbReference type="InterPro" id="IPR002156">
    <property type="entry name" value="RNaseH_domain"/>
</dbReference>
<gene>
    <name evidence="3" type="ORF">KFE25_002012</name>
</gene>
<dbReference type="OrthoDB" id="1938096at2759"/>
<keyword evidence="4" id="KW-1185">Reference proteome</keyword>
<dbReference type="GO" id="GO:0004523">
    <property type="term" value="F:RNA-DNA hybrid ribonuclease activity"/>
    <property type="evidence" value="ECO:0007669"/>
    <property type="project" value="InterPro"/>
</dbReference>
<feature type="domain" description="RNase H type-1" evidence="2">
    <location>
        <begin position="37"/>
        <end position="176"/>
    </location>
</feature>
<protein>
    <recommendedName>
        <fullName evidence="2">RNase H type-1 domain-containing protein</fullName>
    </recommendedName>
</protein>
<dbReference type="CDD" id="cd09279">
    <property type="entry name" value="RNase_HI_like"/>
    <property type="match status" value="1"/>
</dbReference>
<accession>A0A8J5XCP8</accession>
<name>A0A8J5XCP8_DIALT</name>
<dbReference type="PANTHER" id="PTHR46387">
    <property type="entry name" value="POLYNUCLEOTIDYL TRANSFERASE, RIBONUCLEASE H-LIKE SUPERFAMILY PROTEIN"/>
    <property type="match status" value="1"/>
</dbReference>
<dbReference type="EMBL" id="JAGTXO010000008">
    <property type="protein sequence ID" value="KAG8466256.1"/>
    <property type="molecule type" value="Genomic_DNA"/>
</dbReference>
<dbReference type="InterPro" id="IPR036397">
    <property type="entry name" value="RNaseH_sf"/>
</dbReference>
<reference evidence="3" key="1">
    <citation type="submission" date="2021-05" db="EMBL/GenBank/DDBJ databases">
        <title>The genome of the haptophyte Pavlova lutheri (Diacronema luteri, Pavlovales) - a model for lipid biosynthesis in eukaryotic algae.</title>
        <authorList>
            <person name="Hulatt C.J."/>
            <person name="Posewitz M.C."/>
        </authorList>
    </citation>
    <scope>NUCLEOTIDE SEQUENCE</scope>
    <source>
        <strain evidence="3">NIVA-4/92</strain>
    </source>
</reference>
<dbReference type="AlphaFoldDB" id="A0A8J5XCP8"/>